<comment type="caution">
    <text evidence="10">The sequence shown here is derived from an EMBL/GenBank/DDBJ whole genome shotgun (WGS) entry which is preliminary data.</text>
</comment>
<dbReference type="PROSITE" id="PS50088">
    <property type="entry name" value="ANK_REPEAT"/>
    <property type="match status" value="6"/>
</dbReference>
<keyword evidence="11" id="KW-1185">Reference proteome</keyword>
<feature type="region of interest" description="Disordered" evidence="8">
    <location>
        <begin position="740"/>
        <end position="766"/>
    </location>
</feature>
<dbReference type="SUPFAM" id="SSF144083">
    <property type="entry name" value="Magnesium transport protein CorA, transmembrane region"/>
    <property type="match status" value="1"/>
</dbReference>
<dbReference type="PRINTS" id="PR01415">
    <property type="entry name" value="ANKYRIN"/>
</dbReference>
<evidence type="ECO:0008006" key="12">
    <source>
        <dbReference type="Google" id="ProtNLM"/>
    </source>
</evidence>
<comment type="subcellular location">
    <subcellularLocation>
        <location evidence="1">Membrane</location>
        <topology evidence="1">Multi-pass membrane protein</topology>
    </subcellularLocation>
</comment>
<dbReference type="Gene3D" id="1.20.58.340">
    <property type="entry name" value="Magnesium transport protein CorA, transmembrane region"/>
    <property type="match status" value="1"/>
</dbReference>
<proteinExistence type="predicted"/>
<accession>A0ABQ7I753</accession>
<keyword evidence="2 9" id="KW-0812">Transmembrane</keyword>
<evidence type="ECO:0000256" key="6">
    <source>
        <dbReference type="ARBA" id="ARBA00023136"/>
    </source>
</evidence>
<feature type="repeat" description="ANK" evidence="7">
    <location>
        <begin position="253"/>
        <end position="285"/>
    </location>
</feature>
<evidence type="ECO:0000256" key="7">
    <source>
        <dbReference type="PROSITE-ProRule" id="PRU00023"/>
    </source>
</evidence>
<dbReference type="Proteomes" id="UP000783213">
    <property type="component" value="Unassembled WGS sequence"/>
</dbReference>
<evidence type="ECO:0000313" key="10">
    <source>
        <dbReference type="EMBL" id="KAF7915693.1"/>
    </source>
</evidence>
<feature type="transmembrane region" description="Helical" evidence="9">
    <location>
        <begin position="1339"/>
        <end position="1360"/>
    </location>
</feature>
<feature type="compositionally biased region" description="Basic and acidic residues" evidence="8">
    <location>
        <begin position="1165"/>
        <end position="1193"/>
    </location>
</feature>
<dbReference type="GeneID" id="62237807"/>
<feature type="repeat" description="ANK" evidence="7">
    <location>
        <begin position="426"/>
        <end position="458"/>
    </location>
</feature>
<evidence type="ECO:0000256" key="1">
    <source>
        <dbReference type="ARBA" id="ARBA00004141"/>
    </source>
</evidence>
<reference evidence="10 11" key="1">
    <citation type="journal article" date="2020" name="Genome Biol. Evol.">
        <title>Comparative genomics of Sclerotiniaceae.</title>
        <authorList>
            <person name="Valero Jimenez C.A."/>
            <person name="Steentjes M."/>
            <person name="Scholten O.E."/>
            <person name="Van Kan J.A.L."/>
        </authorList>
    </citation>
    <scope>NUCLEOTIDE SEQUENCE [LARGE SCALE GENOMIC DNA]</scope>
    <source>
        <strain evidence="10 11">B1</strain>
    </source>
</reference>
<feature type="repeat" description="ANK" evidence="7">
    <location>
        <begin position="220"/>
        <end position="252"/>
    </location>
</feature>
<feature type="repeat" description="ANK" evidence="7">
    <location>
        <begin position="119"/>
        <end position="151"/>
    </location>
</feature>
<feature type="region of interest" description="Disordered" evidence="8">
    <location>
        <begin position="932"/>
        <end position="951"/>
    </location>
</feature>
<keyword evidence="3" id="KW-0677">Repeat</keyword>
<feature type="repeat" description="ANK" evidence="7">
    <location>
        <begin position="152"/>
        <end position="184"/>
    </location>
</feature>
<organism evidence="10 11">
    <name type="scientific">Botrytis deweyae</name>
    <dbReference type="NCBI Taxonomy" id="2478750"/>
    <lineage>
        <taxon>Eukaryota</taxon>
        <taxon>Fungi</taxon>
        <taxon>Dikarya</taxon>
        <taxon>Ascomycota</taxon>
        <taxon>Pezizomycotina</taxon>
        <taxon>Leotiomycetes</taxon>
        <taxon>Helotiales</taxon>
        <taxon>Sclerotiniaceae</taxon>
        <taxon>Botrytis</taxon>
    </lineage>
</organism>
<evidence type="ECO:0000256" key="3">
    <source>
        <dbReference type="ARBA" id="ARBA00022737"/>
    </source>
</evidence>
<dbReference type="SUPFAM" id="SSF48403">
    <property type="entry name" value="Ankyrin repeat"/>
    <property type="match status" value="2"/>
</dbReference>
<dbReference type="InterPro" id="IPR002110">
    <property type="entry name" value="Ankyrin_rpt"/>
</dbReference>
<keyword evidence="4 9" id="KW-1133">Transmembrane helix</keyword>
<evidence type="ECO:0000256" key="8">
    <source>
        <dbReference type="SAM" id="MobiDB-lite"/>
    </source>
</evidence>
<dbReference type="PROSITE" id="PS50297">
    <property type="entry name" value="ANK_REP_REGION"/>
    <property type="match status" value="6"/>
</dbReference>
<dbReference type="InterPro" id="IPR002523">
    <property type="entry name" value="MgTranspt_CorA/ZnTranspt_ZntB"/>
</dbReference>
<feature type="region of interest" description="Disordered" evidence="8">
    <location>
        <begin position="1165"/>
        <end position="1199"/>
    </location>
</feature>
<evidence type="ECO:0000256" key="4">
    <source>
        <dbReference type="ARBA" id="ARBA00022989"/>
    </source>
</evidence>
<dbReference type="RefSeq" id="XP_038805023.1">
    <property type="nucleotide sequence ID" value="XM_038958658.1"/>
</dbReference>
<feature type="transmembrane region" description="Helical" evidence="9">
    <location>
        <begin position="1299"/>
        <end position="1319"/>
    </location>
</feature>
<evidence type="ECO:0000256" key="5">
    <source>
        <dbReference type="ARBA" id="ARBA00023043"/>
    </source>
</evidence>
<evidence type="ECO:0000313" key="11">
    <source>
        <dbReference type="Proteomes" id="UP000783213"/>
    </source>
</evidence>
<dbReference type="Pfam" id="PF01544">
    <property type="entry name" value="CorA"/>
    <property type="match status" value="1"/>
</dbReference>
<sequence>MEAGNTSHNENLSKSELIQGVSNNAFVELLISLSSESGGPKEELFVNTMQESNLDELRRLFNSKVDLFEMTVPTKINYDGREMFLDLALIHWAAGFSKPSIINLLLEYGVKVDEKIPIIGGTALHLASRFGSKNNIDVLLSQKLDINQKDRIGETPLHLASRYGKEENVEYLLDAGADYSQLDNHNNMAIHHAATNGELETMRILHRRGSHRYINEANGYLNAPLHLASMFGHASVAEWLLENGAAINQPGIGGDTPLHMATSRGHVEIVRQLLNNGADIHKKNDNSYSAILIASENANIEIFKMLRRSGAFLLDVGARDHGTCYHRVIMCFRKFSSDHDEIIKILVGDGVDINQANANGNSPLYLACINQKLEHAQCLLKYGADVNQMGSQKNGTHLMEACCLPASDIVELLLQHNADTEIENSHGLTALAYAVHSNHLEHVKLLIKNGANVICSDRRGLTPLHTAILQPKNIAIALEILAAEPYYPKSPSAKYPHMESTSEILEIEIVLLQGFESSEYETLEQLHIIMYWAVSNGAKDLANRCIDHDRRVLRWTREGATWLHITSKSGMVEIAQLLLGRMTMQSDAPDQPLGLAAVALIIQRNSRGDSPLAIAIEKGHDQLEDFFWAQINQLQITEEKLIESHPDIASQILEFLARYEEPGNEEILKGFLRSGGKRDVKDSEGFTALQWAVCRSQAVIVWWLLSKGGYSSDKINSALKLIVENKDEQSETIKGLLRAPPTTLDHVSNPNKKHKRKSPKSANGNHFTNYMGSIVDILSGTEPKRIKYATSSVQKLIYDIGPEDIMREAGDLSERHLALLKETQKKHCGASSNRIVVQTKYSPSLESTSPQHEKIGDEAPSSGNLHDFDLRWIHLPVNELNLMRDLVSRLSSDSGRSEREHMAIMKHFNKSWTELAAGAERYYMKPQFVRKQEDSHYDPVNGNDGDQAPRESTAGACAALYMPYLDIGTFDRKKDKSSNTKSSALLDESINERNSREIKHEPITLDQYYYPTIDDTSTRDNDQVLSKFLQKKSEQPGGRKILMVNQLWIWIIDKKTIITATTQKFGETSEQLSKADRDPPEMLIQNALDNILHGETKSQFERAKTVDSLMELLLGVASGLFMKRFVHVSGQIYKGPIEIFRESIRDVAEKESSLFQEFLRGLQEAKPREQKSLEPEQKKEQPSSEDSDSKSPDRPMPLNRYHVISSETELLNMIRDIRDELHMLRSLAEDQEIVWKQAFASSDLMHFKAYSPTNVKKDLDAMLSEANKTEDYINTLLDLRQAEFGRLQAYDSARQSNSIFVFTIMTIVFLPLSFLTSLFALNVSNFPHEGDNVQYKGWWIFPIIFGVTALISIPAIIFAWKVNAFSSFRPRNNISSESAKHTDFIKRVRNIPRRRGRKSFDAEA</sequence>
<dbReference type="SMART" id="SM00248">
    <property type="entry name" value="ANK"/>
    <property type="match status" value="15"/>
</dbReference>
<dbReference type="Pfam" id="PF13637">
    <property type="entry name" value="Ank_4"/>
    <property type="match status" value="1"/>
</dbReference>
<dbReference type="EMBL" id="RCSX01000043">
    <property type="protein sequence ID" value="KAF7915693.1"/>
    <property type="molecule type" value="Genomic_DNA"/>
</dbReference>
<dbReference type="InterPro" id="IPR045863">
    <property type="entry name" value="CorA_TM1_TM2"/>
</dbReference>
<evidence type="ECO:0000256" key="2">
    <source>
        <dbReference type="ARBA" id="ARBA00022692"/>
    </source>
</evidence>
<keyword evidence="6 9" id="KW-0472">Membrane</keyword>
<dbReference type="Gene3D" id="1.25.40.20">
    <property type="entry name" value="Ankyrin repeat-containing domain"/>
    <property type="match status" value="4"/>
</dbReference>
<name>A0ABQ7I753_9HELO</name>
<evidence type="ECO:0000256" key="9">
    <source>
        <dbReference type="SAM" id="Phobius"/>
    </source>
</evidence>
<keyword evidence="5 7" id="KW-0040">ANK repeat</keyword>
<dbReference type="PANTHER" id="PTHR24198:SF194">
    <property type="entry name" value="INVERSIN-A"/>
    <property type="match status" value="1"/>
</dbReference>
<dbReference type="InterPro" id="IPR036770">
    <property type="entry name" value="Ankyrin_rpt-contain_sf"/>
</dbReference>
<feature type="repeat" description="ANK" evidence="7">
    <location>
        <begin position="359"/>
        <end position="391"/>
    </location>
</feature>
<dbReference type="PANTHER" id="PTHR24198">
    <property type="entry name" value="ANKYRIN REPEAT AND PROTEIN KINASE DOMAIN-CONTAINING PROTEIN"/>
    <property type="match status" value="1"/>
</dbReference>
<gene>
    <name evidence="10" type="ORF">EAE98_011036</name>
</gene>
<protein>
    <recommendedName>
        <fullName evidence="12">Ankyrin repeat protein</fullName>
    </recommendedName>
</protein>
<dbReference type="Pfam" id="PF12796">
    <property type="entry name" value="Ank_2"/>
    <property type="match status" value="4"/>
</dbReference>